<dbReference type="InterPro" id="IPR008978">
    <property type="entry name" value="HSP20-like_chaperone"/>
</dbReference>
<dbReference type="GO" id="GO:0051082">
    <property type="term" value="F:unfolded protein binding"/>
    <property type="evidence" value="ECO:0007669"/>
    <property type="project" value="TreeGrafter"/>
</dbReference>
<dbReference type="InterPro" id="IPR039742">
    <property type="entry name" value="Shq1"/>
</dbReference>
<organism evidence="4 5">
    <name type="scientific">Oopsacas minuta</name>
    <dbReference type="NCBI Taxonomy" id="111878"/>
    <lineage>
        <taxon>Eukaryota</taxon>
        <taxon>Metazoa</taxon>
        <taxon>Porifera</taxon>
        <taxon>Hexactinellida</taxon>
        <taxon>Hexasterophora</taxon>
        <taxon>Lyssacinosida</taxon>
        <taxon>Leucopsacidae</taxon>
        <taxon>Oopsacas</taxon>
    </lineage>
</organism>
<sequence>MLTPKFEIDQDTEFLIIRIYAPYIKVSSVETHIDGNIFQFYCQPYFLSLHLPYPLTEDGRERACYDVDSGNFVVYVPKMNSGQVFPDLDMLTKLLTQPNKMPDIKSIVSTPEILVLEEEKLSPTGDSSDEELDWKLEQVIPETIDIVPLGGSCYGFANQKQGVFSRLQDDLPELVSLPDPDRTPHTQRGVLRKSFENLEFDPEHYLADTMEIHHLENIFSFTPSWDKIEKIAKLNEKDKLLLTQLPKKQYLIESPMEYQLLYGLIDIVYAYCYANRSTAGEMDVESAWTIWKLSSTLSWLQSFSSIRSTLVSCLRRSLCYPIYRNFQLSIRVLHDMCSVFEGGKPLILKCLLYTYQLFALSDLFYIHNDLYIKDYCVWIQSVSSKKIGKVYKQLSECSFQKEEIGLELVELEIAALITLEEERRGEEIISVGVKNPEKLIQTDTESDEEVL</sequence>
<comment type="similarity">
    <text evidence="1">Belongs to the SHQ1 family.</text>
</comment>
<dbReference type="PANTHER" id="PTHR12967">
    <property type="entry name" value="PROTEIN SHQ1 HOMOLOG"/>
    <property type="match status" value="1"/>
</dbReference>
<accession>A0AAV7JID7</accession>
<dbReference type="GO" id="GO:0000493">
    <property type="term" value="P:box H/ACA snoRNP assembly"/>
    <property type="evidence" value="ECO:0007669"/>
    <property type="project" value="InterPro"/>
</dbReference>
<dbReference type="GO" id="GO:0005737">
    <property type="term" value="C:cytoplasm"/>
    <property type="evidence" value="ECO:0007669"/>
    <property type="project" value="TreeGrafter"/>
</dbReference>
<dbReference type="AlphaFoldDB" id="A0AAV7JID7"/>
<dbReference type="PANTHER" id="PTHR12967:SF0">
    <property type="entry name" value="PROTEIN SHQ1 HOMOLOG"/>
    <property type="match status" value="1"/>
</dbReference>
<dbReference type="GO" id="GO:0005654">
    <property type="term" value="C:nucleoplasm"/>
    <property type="evidence" value="ECO:0007669"/>
    <property type="project" value="TreeGrafter"/>
</dbReference>
<name>A0AAV7JID7_9METZ</name>
<dbReference type="PROSITE" id="PS51203">
    <property type="entry name" value="CS"/>
    <property type="match status" value="1"/>
</dbReference>
<evidence type="ECO:0000313" key="4">
    <source>
        <dbReference type="EMBL" id="KAI6648472.1"/>
    </source>
</evidence>
<comment type="caution">
    <text evidence="4">The sequence shown here is derived from an EMBL/GenBank/DDBJ whole genome shotgun (WGS) entry which is preliminary data.</text>
</comment>
<dbReference type="Gene3D" id="2.60.40.790">
    <property type="match status" value="1"/>
</dbReference>
<keyword evidence="5" id="KW-1185">Reference proteome</keyword>
<dbReference type="EMBL" id="JAKMXF010000330">
    <property type="protein sequence ID" value="KAI6648472.1"/>
    <property type="molecule type" value="Genomic_DNA"/>
</dbReference>
<dbReference type="InterPro" id="IPR007009">
    <property type="entry name" value="Shq1_C"/>
</dbReference>
<evidence type="ECO:0000256" key="1">
    <source>
        <dbReference type="ARBA" id="ARBA00005607"/>
    </source>
</evidence>
<evidence type="ECO:0000256" key="2">
    <source>
        <dbReference type="ARBA" id="ARBA00013750"/>
    </source>
</evidence>
<dbReference type="Pfam" id="PF04925">
    <property type="entry name" value="SHQ1"/>
    <property type="match status" value="1"/>
</dbReference>
<dbReference type="SUPFAM" id="SSF49764">
    <property type="entry name" value="HSP20-like chaperones"/>
    <property type="match status" value="1"/>
</dbReference>
<evidence type="ECO:0000259" key="3">
    <source>
        <dbReference type="PROSITE" id="PS51203"/>
    </source>
</evidence>
<protein>
    <recommendedName>
        <fullName evidence="2">Protein SHQ1 homolog</fullName>
    </recommendedName>
</protein>
<feature type="domain" description="CS" evidence="3">
    <location>
        <begin position="1"/>
        <end position="89"/>
    </location>
</feature>
<dbReference type="Pfam" id="PF21413">
    <property type="entry name" value="SHQ1-like_CS"/>
    <property type="match status" value="1"/>
</dbReference>
<proteinExistence type="inferred from homology"/>
<dbReference type="Proteomes" id="UP001165289">
    <property type="component" value="Unassembled WGS sequence"/>
</dbReference>
<dbReference type="InterPro" id="IPR007052">
    <property type="entry name" value="CS_dom"/>
</dbReference>
<reference evidence="4 5" key="1">
    <citation type="journal article" date="2023" name="BMC Biol.">
        <title>The compact genome of the sponge Oopsacas minuta (Hexactinellida) is lacking key metazoan core genes.</title>
        <authorList>
            <person name="Santini S."/>
            <person name="Schenkelaars Q."/>
            <person name="Jourda C."/>
            <person name="Duchesne M."/>
            <person name="Belahbib H."/>
            <person name="Rocher C."/>
            <person name="Selva M."/>
            <person name="Riesgo A."/>
            <person name="Vervoort M."/>
            <person name="Leys S.P."/>
            <person name="Kodjabachian L."/>
            <person name="Le Bivic A."/>
            <person name="Borchiellini C."/>
            <person name="Claverie J.M."/>
            <person name="Renard E."/>
        </authorList>
    </citation>
    <scope>NUCLEOTIDE SEQUENCE [LARGE SCALE GENOMIC DNA]</scope>
    <source>
        <strain evidence="4">SPO-2</strain>
    </source>
</reference>
<dbReference type="InterPro" id="IPR048696">
    <property type="entry name" value="SHQ1-like_CS"/>
</dbReference>
<gene>
    <name evidence="4" type="ORF">LOD99_8104</name>
</gene>
<evidence type="ECO:0000313" key="5">
    <source>
        <dbReference type="Proteomes" id="UP001165289"/>
    </source>
</evidence>